<keyword evidence="13 17" id="KW-0234">DNA repair</keyword>
<evidence type="ECO:0000256" key="15">
    <source>
        <dbReference type="ARBA" id="ARBA00053603"/>
    </source>
</evidence>
<gene>
    <name evidence="17" type="primary">polA</name>
</gene>
<keyword evidence="8 17" id="KW-0227">DNA damage</keyword>
<dbReference type="PRINTS" id="PR00868">
    <property type="entry name" value="DNAPOLI"/>
</dbReference>
<evidence type="ECO:0000256" key="13">
    <source>
        <dbReference type="ARBA" id="ARBA00023204"/>
    </source>
</evidence>
<dbReference type="InterPro" id="IPR054690">
    <property type="entry name" value="DNA_polI_exonuclease"/>
</dbReference>
<evidence type="ECO:0000256" key="1">
    <source>
        <dbReference type="ARBA" id="ARBA00007705"/>
    </source>
</evidence>
<evidence type="ECO:0000313" key="21">
    <source>
        <dbReference type="EMBL" id="BAC18265.1"/>
    </source>
</evidence>
<evidence type="ECO:0000256" key="12">
    <source>
        <dbReference type="ARBA" id="ARBA00023125"/>
    </source>
</evidence>
<dbReference type="InterPro" id="IPR019760">
    <property type="entry name" value="DNA-dir_DNA_pol_A_CS"/>
</dbReference>
<dbReference type="GO" id="GO:0003887">
    <property type="term" value="F:DNA-directed DNA polymerase activity"/>
    <property type="evidence" value="ECO:0007669"/>
    <property type="project" value="UniProtKB-UniRule"/>
</dbReference>
<dbReference type="PANTHER" id="PTHR10133:SF27">
    <property type="entry name" value="DNA POLYMERASE NU"/>
    <property type="match status" value="1"/>
</dbReference>
<dbReference type="SUPFAM" id="SSF88723">
    <property type="entry name" value="PIN domain-like"/>
    <property type="match status" value="1"/>
</dbReference>
<dbReference type="FunFam" id="3.40.50.1010:FF:000001">
    <property type="entry name" value="DNA polymerase I"/>
    <property type="match status" value="1"/>
</dbReference>
<dbReference type="EMBL" id="BA000035">
    <property type="protein sequence ID" value="BAC18265.1"/>
    <property type="molecule type" value="Genomic_DNA"/>
</dbReference>
<dbReference type="InterPro" id="IPR018320">
    <property type="entry name" value="DNA_polymerase_1"/>
</dbReference>
<evidence type="ECO:0000256" key="7">
    <source>
        <dbReference type="ARBA" id="ARBA00022722"/>
    </source>
</evidence>
<dbReference type="SUPFAM" id="SSF56672">
    <property type="entry name" value="DNA/RNA polymerases"/>
    <property type="match status" value="1"/>
</dbReference>
<comment type="similarity">
    <text evidence="1 17">Belongs to the DNA polymerase type-A family.</text>
</comment>
<feature type="domain" description="DNA-directed DNA polymerase family A palm" evidence="20">
    <location>
        <begin position="701"/>
        <end position="908"/>
    </location>
</feature>
<evidence type="ECO:0000256" key="3">
    <source>
        <dbReference type="ARBA" id="ARBA00020311"/>
    </source>
</evidence>
<sequence>MNPLPLPIGLLGRTQACSAKAILDHRGKTWKTDPRLTGHAPLGHLVLLWPRLGEVTEKTDQTLMLIDGHSMAFRAFFALPAENFSTTGGQNTNAVYGFLSMLATLLKEEQPSHIAVAFDVGRKTFRTDLFPDYKAQREATPPEFKGQVEILKDVLKTLGITTIEKEDYEADDIIATLAVAAKPLGYDTLIVTGDRDSFQLVNDTTTVLYPMRGVSVLHRFTPEAVEEKYGLTPSQYPDFAALRGDPSDNLPNIPGVGEKTATKWIVEYGSLDNLLEHADEIKGKAGNSFRERLDQVRMNRKLTEMIKDMELPVGPDDLEMGTADVAEVATEFDALEFGTNLRERVLAAVKTDGEIPVEAVENRDEVGVDTLPLDEWLSTRRGRPLAVAVTGVGTPATGDAHSIAIVDTDRRAVVADLADITPEAEKALAGWLADEASPKLLHGAKAVFHMLAGRGFELRGIEHDTAIAAYLLRPGQRTYELADVYQRHLQRQLNPSNNGSNQLTLLDAGDSQVLVDEAVAILELAGELTSQLQEINGFELYRDLEIPLLSILARMEATGIAVDVATLEEQLETFIDQVTREEEAARELAGDPTLNLSSPKQLQTVLFETFGMPKTKKTKTGYSTAAAEIEALAAKNPHPFLDHLLAHRQYQKMKTTLEGLIRSVGSDGRIHTTFNQTVASTGRLSSTDPNLQNIPVRTEAGRKIRSGFVVGEGYETLLTADYSQIEMRVMAHLSQDPGLIEAYREGEDLHNYVGSKVFDVPIDGVTPELRRRVKAMSYGLVYGLSAFGLSQQLGIPAGEAKTIMESYFERFGGVQRYLAEVVEQARKSGYTETLFGRRRYLPELNSDNRVARENAERAALNAPIQGTAADIIKVAMIRVDRELRATGVKSRVLLQVHDELVVEIAPGELEQVQGILEREMDNAITLRVPLEVSAGSGRDWDTAAH</sequence>
<dbReference type="Gene3D" id="3.30.420.10">
    <property type="entry name" value="Ribonuclease H-like superfamily/Ribonuclease H"/>
    <property type="match status" value="1"/>
</dbReference>
<evidence type="ECO:0000256" key="5">
    <source>
        <dbReference type="ARBA" id="ARBA00022695"/>
    </source>
</evidence>
<dbReference type="SMART" id="SM00475">
    <property type="entry name" value="53EXOc"/>
    <property type="match status" value="1"/>
</dbReference>
<dbReference type="Pfam" id="PF22619">
    <property type="entry name" value="DNA_polI_exo1"/>
    <property type="match status" value="1"/>
</dbReference>
<evidence type="ECO:0000313" key="22">
    <source>
        <dbReference type="Proteomes" id="UP000001409"/>
    </source>
</evidence>
<evidence type="ECO:0000256" key="11">
    <source>
        <dbReference type="ARBA" id="ARBA00022932"/>
    </source>
</evidence>
<evidence type="ECO:0000256" key="14">
    <source>
        <dbReference type="ARBA" id="ARBA00049244"/>
    </source>
</evidence>
<comment type="function">
    <text evidence="15">In addition to polymerase activity, this DNA polymerase exhibits 3'-5' and 5'-3' exonuclease activity.</text>
</comment>
<dbReference type="GO" id="GO:0003677">
    <property type="term" value="F:DNA binding"/>
    <property type="evidence" value="ECO:0007669"/>
    <property type="project" value="UniProtKB-UniRule"/>
</dbReference>
<keyword evidence="11 17" id="KW-0239">DNA-directed DNA polymerase</keyword>
<reference evidence="21 22" key="1">
    <citation type="journal article" date="2003" name="Genome Res.">
        <title>Comparative complete genome sequence analysis of the amino acid replacements responsible for the thermostability of Corynebacterium efficiens.</title>
        <authorList>
            <person name="Nishio Y."/>
            <person name="Nakamura Y."/>
            <person name="Kawarabayasi Y."/>
            <person name="Usuda Y."/>
            <person name="Kimura E."/>
            <person name="Sugimoto S."/>
            <person name="Matsui K."/>
            <person name="Yamagishi A."/>
            <person name="Kikuchi H."/>
            <person name="Ikeo K."/>
            <person name="Gojobori T."/>
        </authorList>
    </citation>
    <scope>NUCLEOTIDE SEQUENCE [LARGE SCALE GENOMIC DNA]</scope>
    <source>
        <strain evidence="22">DSM 44549 / YS-314 / AJ 12310 / JCM 11189 / NBRC 100395</strain>
    </source>
</reference>
<dbReference type="CDD" id="cd08637">
    <property type="entry name" value="DNA_pol_A_pol_I_C"/>
    <property type="match status" value="1"/>
</dbReference>
<dbReference type="SMART" id="SM00474">
    <property type="entry name" value="35EXOc"/>
    <property type="match status" value="1"/>
</dbReference>
<keyword evidence="7" id="KW-0540">Nuclease</keyword>
<organism evidence="21 22">
    <name type="scientific">Corynebacterium efficiens (strain DSM 44549 / YS-314 / AJ 12310 / JCM 11189 / NBRC 100395)</name>
    <dbReference type="NCBI Taxonomy" id="196164"/>
    <lineage>
        <taxon>Bacteria</taxon>
        <taxon>Bacillati</taxon>
        <taxon>Actinomycetota</taxon>
        <taxon>Actinomycetes</taxon>
        <taxon>Mycobacteriales</taxon>
        <taxon>Corynebacteriaceae</taxon>
        <taxon>Corynebacterium</taxon>
    </lineage>
</organism>
<evidence type="ECO:0000259" key="18">
    <source>
        <dbReference type="SMART" id="SM00474"/>
    </source>
</evidence>
<dbReference type="GO" id="GO:0006302">
    <property type="term" value="P:double-strand break repair"/>
    <property type="evidence" value="ECO:0007669"/>
    <property type="project" value="TreeGrafter"/>
</dbReference>
<keyword evidence="10" id="KW-0269">Exonuclease</keyword>
<name>Q8FPN6_COREF</name>
<dbReference type="HOGENOM" id="CLU_004675_0_0_11"/>
<dbReference type="STRING" id="196164.gene:10741870"/>
<dbReference type="InterPro" id="IPR002298">
    <property type="entry name" value="DNA_polymerase_A"/>
</dbReference>
<dbReference type="Proteomes" id="UP000001409">
    <property type="component" value="Chromosome"/>
</dbReference>
<feature type="domain" description="3'-5' exonuclease" evidence="18">
    <location>
        <begin position="364"/>
        <end position="533"/>
    </location>
</feature>
<dbReference type="Pfam" id="PF02739">
    <property type="entry name" value="5_3_exonuc_N"/>
    <property type="match status" value="1"/>
</dbReference>
<dbReference type="Gene3D" id="1.10.150.20">
    <property type="entry name" value="5' to 3' exonuclease, C-terminal subdomain"/>
    <property type="match status" value="2"/>
</dbReference>
<evidence type="ECO:0000259" key="20">
    <source>
        <dbReference type="SMART" id="SM00482"/>
    </source>
</evidence>
<feature type="domain" description="5'-3' exonuclease" evidence="19">
    <location>
        <begin position="60"/>
        <end position="321"/>
    </location>
</feature>
<dbReference type="NCBIfam" id="TIGR00593">
    <property type="entry name" value="pola"/>
    <property type="match status" value="1"/>
</dbReference>
<dbReference type="SUPFAM" id="SSF47807">
    <property type="entry name" value="5' to 3' exonuclease, C-terminal subdomain"/>
    <property type="match status" value="1"/>
</dbReference>
<protein>
    <recommendedName>
        <fullName evidence="3 16">DNA polymerase I</fullName>
        <ecNumber evidence="2 16">2.7.7.7</ecNumber>
    </recommendedName>
</protein>
<dbReference type="AlphaFoldDB" id="Q8FPN6"/>
<dbReference type="GO" id="GO:0008409">
    <property type="term" value="F:5'-3' exonuclease activity"/>
    <property type="evidence" value="ECO:0007669"/>
    <property type="project" value="InterPro"/>
</dbReference>
<dbReference type="Gene3D" id="1.20.1060.10">
    <property type="entry name" value="Taq DNA Polymerase, Chain T, domain 4"/>
    <property type="match status" value="1"/>
</dbReference>
<evidence type="ECO:0000256" key="8">
    <source>
        <dbReference type="ARBA" id="ARBA00022763"/>
    </source>
</evidence>
<dbReference type="InterPro" id="IPR043502">
    <property type="entry name" value="DNA/RNA_pol_sf"/>
</dbReference>
<evidence type="ECO:0000256" key="9">
    <source>
        <dbReference type="ARBA" id="ARBA00022801"/>
    </source>
</evidence>
<dbReference type="InterPro" id="IPR020046">
    <property type="entry name" value="5-3_exonucl_a-hlix_arch_N"/>
</dbReference>
<evidence type="ECO:0000259" key="19">
    <source>
        <dbReference type="SMART" id="SM00475"/>
    </source>
</evidence>
<evidence type="ECO:0000256" key="17">
    <source>
        <dbReference type="RuleBase" id="RU004460"/>
    </source>
</evidence>
<dbReference type="CDD" id="cd09859">
    <property type="entry name" value="PIN_53EXO"/>
    <property type="match status" value="1"/>
</dbReference>
<dbReference type="CDD" id="cd06140">
    <property type="entry name" value="DNA_polA_I_Bacillus_like_exo"/>
    <property type="match status" value="1"/>
</dbReference>
<keyword evidence="9" id="KW-0378">Hydrolase</keyword>
<dbReference type="KEGG" id="cef:CE1455"/>
<dbReference type="InterPro" id="IPR001098">
    <property type="entry name" value="DNA-dir_DNA_pol_A_palm_dom"/>
</dbReference>
<dbReference type="Gene3D" id="3.30.70.370">
    <property type="match status" value="1"/>
</dbReference>
<dbReference type="PROSITE" id="PS00447">
    <property type="entry name" value="DNA_POLYMERASE_A"/>
    <property type="match status" value="1"/>
</dbReference>
<dbReference type="SMART" id="SM00482">
    <property type="entry name" value="POLAc"/>
    <property type="match status" value="1"/>
</dbReference>
<dbReference type="SMART" id="SM00279">
    <property type="entry name" value="HhH2"/>
    <property type="match status" value="1"/>
</dbReference>
<dbReference type="InterPro" id="IPR002562">
    <property type="entry name" value="3'-5'_exonuclease_dom"/>
</dbReference>
<dbReference type="CDD" id="cd09898">
    <property type="entry name" value="H3TH_53EXO"/>
    <property type="match status" value="1"/>
</dbReference>
<dbReference type="PANTHER" id="PTHR10133">
    <property type="entry name" value="DNA POLYMERASE I"/>
    <property type="match status" value="1"/>
</dbReference>
<dbReference type="Pfam" id="PF01367">
    <property type="entry name" value="5_3_exonuc"/>
    <property type="match status" value="1"/>
</dbReference>
<proteinExistence type="inferred from homology"/>
<dbReference type="InterPro" id="IPR012337">
    <property type="entry name" value="RNaseH-like_sf"/>
</dbReference>
<keyword evidence="12 17" id="KW-0238">DNA-binding</keyword>
<dbReference type="InterPro" id="IPR036279">
    <property type="entry name" value="5-3_exonuclease_C_sf"/>
</dbReference>
<dbReference type="eggNOG" id="COG0749">
    <property type="taxonomic scope" value="Bacteria"/>
</dbReference>
<keyword evidence="22" id="KW-1185">Reference proteome</keyword>
<evidence type="ECO:0000256" key="6">
    <source>
        <dbReference type="ARBA" id="ARBA00022705"/>
    </source>
</evidence>
<dbReference type="SUPFAM" id="SSF53098">
    <property type="entry name" value="Ribonuclease H-like"/>
    <property type="match status" value="1"/>
</dbReference>
<dbReference type="GO" id="GO:0006261">
    <property type="term" value="P:DNA-templated DNA replication"/>
    <property type="evidence" value="ECO:0007669"/>
    <property type="project" value="UniProtKB-UniRule"/>
</dbReference>
<dbReference type="GO" id="GO:0008408">
    <property type="term" value="F:3'-5' exonuclease activity"/>
    <property type="evidence" value="ECO:0007669"/>
    <property type="project" value="InterPro"/>
</dbReference>
<keyword evidence="6 17" id="KW-0235">DNA replication</keyword>
<dbReference type="InterPro" id="IPR008918">
    <property type="entry name" value="HhH2"/>
</dbReference>
<dbReference type="InterPro" id="IPR020045">
    <property type="entry name" value="DNA_polI_H3TH"/>
</dbReference>
<dbReference type="InterPro" id="IPR002421">
    <property type="entry name" value="5-3_exonuclease"/>
</dbReference>
<dbReference type="FunFam" id="1.10.150.20:FF:000002">
    <property type="entry name" value="DNA polymerase I"/>
    <property type="match status" value="1"/>
</dbReference>
<accession>Q8FPN6</accession>
<keyword evidence="5 17" id="KW-0548">Nucleotidyltransferase</keyword>
<dbReference type="NCBIfam" id="NF004397">
    <property type="entry name" value="PRK05755.1"/>
    <property type="match status" value="1"/>
</dbReference>
<evidence type="ECO:0000256" key="16">
    <source>
        <dbReference type="NCBIfam" id="TIGR00593"/>
    </source>
</evidence>
<keyword evidence="4 17" id="KW-0808">Transferase</keyword>
<dbReference type="FunFam" id="1.10.150.20:FF:000003">
    <property type="entry name" value="DNA polymerase I"/>
    <property type="match status" value="1"/>
</dbReference>
<evidence type="ECO:0000256" key="10">
    <source>
        <dbReference type="ARBA" id="ARBA00022839"/>
    </source>
</evidence>
<dbReference type="eggNOG" id="COG0258">
    <property type="taxonomic scope" value="Bacteria"/>
</dbReference>
<comment type="catalytic activity">
    <reaction evidence="14 17">
        <text>DNA(n) + a 2'-deoxyribonucleoside 5'-triphosphate = DNA(n+1) + diphosphate</text>
        <dbReference type="Rhea" id="RHEA:22508"/>
        <dbReference type="Rhea" id="RHEA-COMP:17339"/>
        <dbReference type="Rhea" id="RHEA-COMP:17340"/>
        <dbReference type="ChEBI" id="CHEBI:33019"/>
        <dbReference type="ChEBI" id="CHEBI:61560"/>
        <dbReference type="ChEBI" id="CHEBI:173112"/>
        <dbReference type="EC" id="2.7.7.7"/>
    </reaction>
</comment>
<dbReference type="InterPro" id="IPR036397">
    <property type="entry name" value="RNaseH_sf"/>
</dbReference>
<dbReference type="Gene3D" id="3.40.50.1010">
    <property type="entry name" value="5'-nuclease"/>
    <property type="match status" value="1"/>
</dbReference>
<dbReference type="InterPro" id="IPR029060">
    <property type="entry name" value="PIN-like_dom_sf"/>
</dbReference>
<evidence type="ECO:0000256" key="4">
    <source>
        <dbReference type="ARBA" id="ARBA00022679"/>
    </source>
</evidence>
<evidence type="ECO:0000256" key="2">
    <source>
        <dbReference type="ARBA" id="ARBA00012417"/>
    </source>
</evidence>
<dbReference type="EC" id="2.7.7.7" evidence="2 16"/>
<dbReference type="Pfam" id="PF00476">
    <property type="entry name" value="DNA_pol_A"/>
    <property type="match status" value="1"/>
</dbReference>